<reference evidence="2" key="1">
    <citation type="journal article" date="2007" name="BMC Evol. Biol.">
        <title>Evolution of rhodopsin ion pumps in haloarchaea.</title>
        <authorList>
            <person name="Sharma A.K."/>
            <person name="Walsh D.A."/>
            <person name="Bapteste E."/>
            <person name="Rodriguez-Valera F."/>
            <person name="Ford Doolittle W."/>
            <person name="Papke R.T."/>
        </authorList>
    </citation>
    <scope>NUCLEOTIDE SEQUENCE</scope>
</reference>
<proteinExistence type="predicted"/>
<gene>
    <name evidence="2" type="primary">FLAS10H9.27</name>
</gene>
<dbReference type="AlphaFoldDB" id="A7U0V5"/>
<sequence>MCERMDRETPVPSDATLFGDLPGEAGNDAPESVTGRFGPIMSPSQHGFHVVTDAH</sequence>
<evidence type="ECO:0000313" key="2">
    <source>
        <dbReference type="EMBL" id="ABT17386.1"/>
    </source>
</evidence>
<protein>
    <submittedName>
        <fullName evidence="2">Uncharacterized protein FLAS10H9.27</fullName>
    </submittedName>
</protein>
<feature type="region of interest" description="Disordered" evidence="1">
    <location>
        <begin position="1"/>
        <end position="55"/>
    </location>
</feature>
<organism evidence="2">
    <name type="scientific">uncultured haloarchaeon FLAS10H9</name>
    <dbReference type="NCBI Taxonomy" id="447098"/>
    <lineage>
        <taxon>Archaea</taxon>
        <taxon>Methanobacteriati</taxon>
        <taxon>Methanobacteriota</taxon>
        <taxon>Stenosarchaea group</taxon>
        <taxon>Halobacteria</taxon>
        <taxon>Halobacteriales</taxon>
        <taxon>Halobacteriaceae</taxon>
        <taxon>environmental samples</taxon>
    </lineage>
</organism>
<evidence type="ECO:0000256" key="1">
    <source>
        <dbReference type="SAM" id="MobiDB-lite"/>
    </source>
</evidence>
<name>A7U0V5_9EURY</name>
<dbReference type="EMBL" id="EF558547">
    <property type="protein sequence ID" value="ABT17386.1"/>
    <property type="molecule type" value="Genomic_DNA"/>
</dbReference>
<accession>A7U0V5</accession>